<dbReference type="AlphaFoldDB" id="A0A183T8K0"/>
<reference evidence="3" key="1">
    <citation type="submission" date="2016-06" db="UniProtKB">
        <authorList>
            <consortium name="WormBaseParasite"/>
        </authorList>
    </citation>
    <scope>IDENTIFICATION</scope>
</reference>
<protein>
    <submittedName>
        <fullName evidence="1 3">Uncharacterized protein</fullName>
    </submittedName>
</protein>
<organism evidence="3">
    <name type="scientific">Schistocephalus solidus</name>
    <name type="common">Tapeworm</name>
    <dbReference type="NCBI Taxonomy" id="70667"/>
    <lineage>
        <taxon>Eukaryota</taxon>
        <taxon>Metazoa</taxon>
        <taxon>Spiralia</taxon>
        <taxon>Lophotrochozoa</taxon>
        <taxon>Platyhelminthes</taxon>
        <taxon>Cestoda</taxon>
        <taxon>Eucestoda</taxon>
        <taxon>Diphyllobothriidea</taxon>
        <taxon>Diphyllobothriidae</taxon>
        <taxon>Schistocephalus</taxon>
    </lineage>
</organism>
<evidence type="ECO:0000313" key="1">
    <source>
        <dbReference type="EMBL" id="VDL99183.1"/>
    </source>
</evidence>
<keyword evidence="2" id="KW-1185">Reference proteome</keyword>
<dbReference type="OrthoDB" id="6374566at2759"/>
<dbReference type="PANTHER" id="PTHR47027:SF26">
    <property type="entry name" value="REVERSE TRANSCRIPTASE DOMAIN-CONTAINING PROTEIN"/>
    <property type="match status" value="1"/>
</dbReference>
<proteinExistence type="predicted"/>
<sequence>MYGAETWMIYQNQAWKLNHIHLSCLRRILKLRWQDRIPDTEVLERAGLPSIYVQLKQLQLRWSGHVAMDDERIEKRLIYGDVTTGSRRKESQRLVNQCLEHHLTTEMAASAALTALAHLLTAWPYSVTCASMTAEFTAMSTMPIPHAHPPLIQSSPPLLRTTTLQSVPISPAHIALANSPHAAAWSVTCESIARRLMNQCLGLRHTVAAPASTALNTHANLHTALVY</sequence>
<dbReference type="EMBL" id="UYSU01037552">
    <property type="protein sequence ID" value="VDL99183.1"/>
    <property type="molecule type" value="Genomic_DNA"/>
</dbReference>
<accession>A0A183T8K0</accession>
<reference evidence="1 2" key="2">
    <citation type="submission" date="2018-11" db="EMBL/GenBank/DDBJ databases">
        <authorList>
            <consortium name="Pathogen Informatics"/>
        </authorList>
    </citation>
    <scope>NUCLEOTIDE SEQUENCE [LARGE SCALE GENOMIC DNA]</scope>
    <source>
        <strain evidence="1 2">NST_G2</strain>
    </source>
</reference>
<dbReference type="Proteomes" id="UP000275846">
    <property type="component" value="Unassembled WGS sequence"/>
</dbReference>
<evidence type="ECO:0000313" key="2">
    <source>
        <dbReference type="Proteomes" id="UP000275846"/>
    </source>
</evidence>
<dbReference type="PANTHER" id="PTHR47027">
    <property type="entry name" value="REVERSE TRANSCRIPTASE DOMAIN-CONTAINING PROTEIN"/>
    <property type="match status" value="1"/>
</dbReference>
<evidence type="ECO:0000313" key="3">
    <source>
        <dbReference type="WBParaSite" id="SSLN_0001329601-mRNA-1"/>
    </source>
</evidence>
<name>A0A183T8K0_SCHSO</name>
<gene>
    <name evidence="1" type="ORF">SSLN_LOCUS12798</name>
</gene>
<dbReference type="WBParaSite" id="SSLN_0001329601-mRNA-1">
    <property type="protein sequence ID" value="SSLN_0001329601-mRNA-1"/>
    <property type="gene ID" value="SSLN_0001329601"/>
</dbReference>